<dbReference type="RefSeq" id="WP_076382608.1">
    <property type="nucleotide sequence ID" value="NZ_AP017422.1"/>
</dbReference>
<keyword evidence="3" id="KW-1185">Reference proteome</keyword>
<dbReference type="Pfam" id="PF16407">
    <property type="entry name" value="PKD_2"/>
    <property type="match status" value="1"/>
</dbReference>
<dbReference type="InterPro" id="IPR032183">
    <property type="entry name" value="PKD-like"/>
</dbReference>
<feature type="signal peptide" evidence="1">
    <location>
        <begin position="1"/>
        <end position="22"/>
    </location>
</feature>
<name>A0A173MC88_9BACT</name>
<gene>
    <name evidence="2" type="ORF">SAMN05421788_11538</name>
</gene>
<dbReference type="STRING" id="477680.SAMN05421788_11538"/>
<dbReference type="AlphaFoldDB" id="A0A173MC88"/>
<evidence type="ECO:0000313" key="3">
    <source>
        <dbReference type="Proteomes" id="UP000186917"/>
    </source>
</evidence>
<dbReference type="OrthoDB" id="1095195at2"/>
<reference evidence="3" key="1">
    <citation type="submission" date="2017-01" db="EMBL/GenBank/DDBJ databases">
        <authorList>
            <person name="Varghese N."/>
            <person name="Submissions S."/>
        </authorList>
    </citation>
    <scope>NUCLEOTIDE SEQUENCE [LARGE SCALE GENOMIC DNA]</scope>
    <source>
        <strain evidence="3">DSM 21054</strain>
    </source>
</reference>
<protein>
    <submittedName>
        <fullName evidence="2">PKD-like family protein</fullName>
    </submittedName>
</protein>
<keyword evidence="1" id="KW-0732">Signal</keyword>
<evidence type="ECO:0000313" key="2">
    <source>
        <dbReference type="EMBL" id="SIT34199.1"/>
    </source>
</evidence>
<accession>A0A173MC88</accession>
<organism evidence="2 3">
    <name type="scientific">Filimonas lacunae</name>
    <dbReference type="NCBI Taxonomy" id="477680"/>
    <lineage>
        <taxon>Bacteria</taxon>
        <taxon>Pseudomonadati</taxon>
        <taxon>Bacteroidota</taxon>
        <taxon>Chitinophagia</taxon>
        <taxon>Chitinophagales</taxon>
        <taxon>Chitinophagaceae</taxon>
        <taxon>Filimonas</taxon>
    </lineage>
</organism>
<proteinExistence type="predicted"/>
<sequence length="474" mass="52820">MKRIHILTFLLLAAFITSSCYKDKGNYTYSKPEAPAINNLDTLYYAVVGDSLVIDPKVTIGNAAHLSLEWKIGGPDLESDLVYTGDQLRIIFSLGATHYDGHLTITNNDNGMKYFKDFSIQGRTDFSTGTTVLSKENGITQLSFIKNDGSIRPRIYEALNGAALPNNPTRLLGLIKENIVPRAVTSYWIITNDGVNGGVQVDANNLKKIKTLANNYFDPPSSLTVNNLEDNTSGTLQGVIDGKFVWGYDLTWNQAPIYGMFGVPLEGDYQLSPWFIYNNAATPFYIGYDVNTKSFLRINLYGTPVFFGTNYESIDTAGAFDPKNVGLDLIHMKQINNNYCYAFGKDASGTLYELRFVVNFNGPFTFTTNYKRAFKQPELITANTKWQSTDDRIFYFSSGTKVYRYNPESQTIQPLAADFGSKEVSMLKLLNQNTLVAGIDNKLLYLDIQTGSSGNIIKTIEGIPGTPIDIYQRD</sequence>
<dbReference type="EMBL" id="FTOR01000015">
    <property type="protein sequence ID" value="SIT34199.1"/>
    <property type="molecule type" value="Genomic_DNA"/>
</dbReference>
<dbReference type="PROSITE" id="PS51257">
    <property type="entry name" value="PROKAR_LIPOPROTEIN"/>
    <property type="match status" value="1"/>
</dbReference>
<feature type="chain" id="PRO_5030022733" evidence="1">
    <location>
        <begin position="23"/>
        <end position="474"/>
    </location>
</feature>
<dbReference type="Proteomes" id="UP000186917">
    <property type="component" value="Unassembled WGS sequence"/>
</dbReference>
<dbReference type="KEGG" id="fln:FLA_1127"/>
<evidence type="ECO:0000256" key="1">
    <source>
        <dbReference type="SAM" id="SignalP"/>
    </source>
</evidence>